<dbReference type="AlphaFoldDB" id="A0A3B1A1X0"/>
<proteinExistence type="predicted"/>
<accession>A0A3B1A1X0</accession>
<organism evidence="1">
    <name type="scientific">hydrothermal vent metagenome</name>
    <dbReference type="NCBI Taxonomy" id="652676"/>
    <lineage>
        <taxon>unclassified sequences</taxon>
        <taxon>metagenomes</taxon>
        <taxon>ecological metagenomes</taxon>
    </lineage>
</organism>
<reference evidence="1" key="1">
    <citation type="submission" date="2018-06" db="EMBL/GenBank/DDBJ databases">
        <authorList>
            <person name="Zhirakovskaya E."/>
        </authorList>
    </citation>
    <scope>NUCLEOTIDE SEQUENCE</scope>
</reference>
<gene>
    <name evidence="1" type="ORF">MNBD_GAMMA23-2265</name>
</gene>
<dbReference type="InterPro" id="IPR041881">
    <property type="entry name" value="PqqD_sf"/>
</dbReference>
<evidence type="ECO:0008006" key="2">
    <source>
        <dbReference type="Google" id="ProtNLM"/>
    </source>
</evidence>
<name>A0A3B1A1X0_9ZZZZ</name>
<protein>
    <recommendedName>
        <fullName evidence="2">Coenzyme PQQ synthesis protein D (PqqD)</fullName>
    </recommendedName>
</protein>
<dbReference type="InterPro" id="IPR008792">
    <property type="entry name" value="PQQD"/>
</dbReference>
<sequence>MNLVIRANLSTQQIDGELVILDKDNGQIHQLNSVASFIWQKMEVGLDIDAIVQKLIQFYEIDATLAKADLDKVLQQFKDLKLLIKI</sequence>
<dbReference type="Pfam" id="PF05402">
    <property type="entry name" value="PqqD"/>
    <property type="match status" value="1"/>
</dbReference>
<dbReference type="EMBL" id="UOFT01000064">
    <property type="protein sequence ID" value="VAW98051.1"/>
    <property type="molecule type" value="Genomic_DNA"/>
</dbReference>
<dbReference type="Gene3D" id="1.10.10.1150">
    <property type="entry name" value="Coenzyme PQQ synthesis protein D (PqqD)"/>
    <property type="match status" value="1"/>
</dbReference>
<evidence type="ECO:0000313" key="1">
    <source>
        <dbReference type="EMBL" id="VAW98051.1"/>
    </source>
</evidence>